<dbReference type="GO" id="GO:0046872">
    <property type="term" value="F:metal ion binding"/>
    <property type="evidence" value="ECO:0007669"/>
    <property type="project" value="UniProtKB-KW"/>
</dbReference>
<keyword evidence="2 8" id="KW-0479">Metal-binding</keyword>
<feature type="domain" description="Peptidase M12B" evidence="9">
    <location>
        <begin position="213"/>
        <end position="438"/>
    </location>
</feature>
<evidence type="ECO:0000256" key="1">
    <source>
        <dbReference type="ARBA" id="ARBA00022670"/>
    </source>
</evidence>
<feature type="binding site" evidence="8">
    <location>
        <position position="390"/>
    </location>
    <ligand>
        <name>Zn(2+)</name>
        <dbReference type="ChEBI" id="CHEBI:29105"/>
        <note>catalytic</note>
    </ligand>
</feature>
<dbReference type="AlphaFoldDB" id="A0AAV2HL30"/>
<evidence type="ECO:0000256" key="5">
    <source>
        <dbReference type="ARBA" id="ARBA00023049"/>
    </source>
</evidence>
<dbReference type="Pfam" id="PF13688">
    <property type="entry name" value="Reprolysin_5"/>
    <property type="match status" value="1"/>
</dbReference>
<dbReference type="InterPro" id="IPR001590">
    <property type="entry name" value="Peptidase_M12B"/>
</dbReference>
<dbReference type="GO" id="GO:0006509">
    <property type="term" value="P:membrane protein ectodomain proteolysis"/>
    <property type="evidence" value="ECO:0007669"/>
    <property type="project" value="TreeGrafter"/>
</dbReference>
<organism evidence="10 11">
    <name type="scientific">Lymnaea stagnalis</name>
    <name type="common">Great pond snail</name>
    <name type="synonym">Helix stagnalis</name>
    <dbReference type="NCBI Taxonomy" id="6523"/>
    <lineage>
        <taxon>Eukaryota</taxon>
        <taxon>Metazoa</taxon>
        <taxon>Spiralia</taxon>
        <taxon>Lophotrochozoa</taxon>
        <taxon>Mollusca</taxon>
        <taxon>Gastropoda</taxon>
        <taxon>Heterobranchia</taxon>
        <taxon>Euthyneura</taxon>
        <taxon>Panpulmonata</taxon>
        <taxon>Hygrophila</taxon>
        <taxon>Lymnaeoidea</taxon>
        <taxon>Lymnaeidae</taxon>
        <taxon>Lymnaea</taxon>
    </lineage>
</organism>
<dbReference type="PANTHER" id="PTHR11905:SF159">
    <property type="entry name" value="ADAM METALLOPROTEASE"/>
    <property type="match status" value="1"/>
</dbReference>
<keyword evidence="7" id="KW-0325">Glycoprotein</keyword>
<evidence type="ECO:0000313" key="10">
    <source>
        <dbReference type="EMBL" id="CAL1534750.1"/>
    </source>
</evidence>
<evidence type="ECO:0000256" key="2">
    <source>
        <dbReference type="ARBA" id="ARBA00022723"/>
    </source>
</evidence>
<dbReference type="InterPro" id="IPR041645">
    <property type="entry name" value="ADAMTS_CR_2"/>
</dbReference>
<dbReference type="SUPFAM" id="SSF55486">
    <property type="entry name" value="Metalloproteases ('zincins'), catalytic domain"/>
    <property type="match status" value="1"/>
</dbReference>
<proteinExistence type="predicted"/>
<feature type="active site" evidence="8">
    <location>
        <position position="381"/>
    </location>
</feature>
<dbReference type="PANTHER" id="PTHR11905">
    <property type="entry name" value="ADAM A DISINTEGRIN AND METALLOPROTEASE DOMAIN"/>
    <property type="match status" value="1"/>
</dbReference>
<reference evidence="10 11" key="1">
    <citation type="submission" date="2024-04" db="EMBL/GenBank/DDBJ databases">
        <authorList>
            <consortium name="Genoscope - CEA"/>
            <person name="William W."/>
        </authorList>
    </citation>
    <scope>NUCLEOTIDE SEQUENCE [LARGE SCALE GENOMIC DNA]</scope>
</reference>
<evidence type="ECO:0000256" key="6">
    <source>
        <dbReference type="ARBA" id="ARBA00023157"/>
    </source>
</evidence>
<keyword evidence="4 8" id="KW-0862">Zinc</keyword>
<evidence type="ECO:0000256" key="7">
    <source>
        <dbReference type="ARBA" id="ARBA00023180"/>
    </source>
</evidence>
<gene>
    <name evidence="10" type="ORF">GSLYS_00008710001</name>
</gene>
<feature type="binding site" evidence="8">
    <location>
        <position position="380"/>
    </location>
    <ligand>
        <name>Zn(2+)</name>
        <dbReference type="ChEBI" id="CHEBI:29105"/>
        <note>catalytic</note>
    </ligand>
</feature>
<dbReference type="EMBL" id="CAXITT010000181">
    <property type="protein sequence ID" value="CAL1534750.1"/>
    <property type="molecule type" value="Genomic_DNA"/>
</dbReference>
<accession>A0AAV2HL30</accession>
<feature type="binding site" evidence="8">
    <location>
        <position position="384"/>
    </location>
    <ligand>
        <name>Zn(2+)</name>
        <dbReference type="ChEBI" id="CHEBI:29105"/>
        <note>catalytic</note>
    </ligand>
</feature>
<name>A0AAV2HL30_LYMST</name>
<evidence type="ECO:0000256" key="4">
    <source>
        <dbReference type="ARBA" id="ARBA00022833"/>
    </source>
</evidence>
<dbReference type="GO" id="GO:0004222">
    <property type="term" value="F:metalloendopeptidase activity"/>
    <property type="evidence" value="ECO:0007669"/>
    <property type="project" value="InterPro"/>
</dbReference>
<comment type="caution">
    <text evidence="10">The sequence shown here is derived from an EMBL/GenBank/DDBJ whole genome shotgun (WGS) entry which is preliminary data.</text>
</comment>
<dbReference type="Pfam" id="PF17771">
    <property type="entry name" value="ADAMTS_CR_2"/>
    <property type="match status" value="1"/>
</dbReference>
<evidence type="ECO:0000256" key="8">
    <source>
        <dbReference type="PROSITE-ProRule" id="PRU00276"/>
    </source>
</evidence>
<comment type="caution">
    <text evidence="8">Lacks conserved residue(s) required for the propagation of feature annotation.</text>
</comment>
<protein>
    <recommendedName>
        <fullName evidence="9">Peptidase M12B domain-containing protein</fullName>
    </recommendedName>
</protein>
<dbReference type="Gene3D" id="3.40.390.10">
    <property type="entry name" value="Collagenase (Catalytic Domain)"/>
    <property type="match status" value="1"/>
</dbReference>
<keyword evidence="11" id="KW-1185">Reference proteome</keyword>
<keyword evidence="6" id="KW-1015">Disulfide bond</keyword>
<evidence type="ECO:0000256" key="3">
    <source>
        <dbReference type="ARBA" id="ARBA00022801"/>
    </source>
</evidence>
<evidence type="ECO:0000313" key="11">
    <source>
        <dbReference type="Proteomes" id="UP001497497"/>
    </source>
</evidence>
<dbReference type="Gene3D" id="3.40.1620.60">
    <property type="match status" value="1"/>
</dbReference>
<keyword evidence="3" id="KW-0378">Hydrolase</keyword>
<keyword evidence="1" id="KW-0645">Protease</keyword>
<sequence length="775" mass="85109">MAKLLMSLAATQVKILIGLIFCSGRCDFVSVSLRYSQPEIRGISMAEFINVSLTSGDNGTFNFMLKKVTHMAPNIPLHALSRGPEGHYTTRREMLGDNENTGFYQDVANEAVMEIKRTNRLGEYSSSLLFKGQFRYNGTLYTISRETRAKRDQDSLADDVYVLEESPEELQMYDYILPRPQTQDNDAKMTSEPPKPLLSALLDRKRRQTTATYYVDIVAVIDYRAYSRFLGSSATRLEALQNLLDYYTLVITGVDLLYQGITASFKVRVRLIKVIVAETAKDSAFTEEFRISGTPNDIIDSSQSLAAFSRFVAKSSPDVIGPYDHAMLFTRFNITEIQNGVPIKDHLGLAYVGTLCTAGGQSSSLVEDLQGLSNVSPASHELGHSMSARHDGENNTCSFNDHFIMAAIAPSSQDAVNQNPWKFSSCSAQYFTEYISKQLKTTTGISCLMEKIQADADIPDVSYSLPGLKYPADEQCKMLENNNGSFICTSLINYTLNADPTVICRTMYCKVADVQGCNAYLAADGTLCGDGKLCLHGECVSHESAPQSDETCLYGDDRLFSYRNLSCADAVRAQPRICYDYAERCCISCKTYYRLVQGCEYGDKSNACQTSHCSVSSNLKICCATCDYGTPITTMETTTLPRSSTSLTATTKTTAPLATTTAKTLTTSSSRATLTNFETTAPLATTAEKTLTTSSSRATLTNFETTAPLATTTEKTLTTSSSRPTVTIFETTAATELTSSVNKTENARSNTEGPSSFHDMKCLLSFLLSLFFISL</sequence>
<dbReference type="PROSITE" id="PS50215">
    <property type="entry name" value="ADAM_MEPRO"/>
    <property type="match status" value="1"/>
</dbReference>
<dbReference type="InterPro" id="IPR024079">
    <property type="entry name" value="MetalloPept_cat_dom_sf"/>
</dbReference>
<dbReference type="Proteomes" id="UP001497497">
    <property type="component" value="Unassembled WGS sequence"/>
</dbReference>
<evidence type="ECO:0000259" key="9">
    <source>
        <dbReference type="PROSITE" id="PS50215"/>
    </source>
</evidence>
<keyword evidence="5" id="KW-0482">Metalloprotease</keyword>